<comment type="caution">
    <text evidence="3">The sequence shown here is derived from an EMBL/GenBank/DDBJ whole genome shotgun (WGS) entry which is preliminary data.</text>
</comment>
<dbReference type="CDD" id="cd00077">
    <property type="entry name" value="HDc"/>
    <property type="match status" value="1"/>
</dbReference>
<feature type="signal peptide" evidence="1">
    <location>
        <begin position="1"/>
        <end position="22"/>
    </location>
</feature>
<sequence>MNRRDFISSYCCVLCASAPVFKAIGKSSPTLPMSKINGKLPATLAGITIPHTRFADGATELVASCSTAPLFNHVVRTYLFGASIGKKLGKIFDEEMLYLGCIMHDLGLTERFIKDARFELDGADAARQYLVDNNFSEEKADVIWDAISLHATMELPERKRPEIALVHLGAFMDGGMNANMFPMSFFEEIFERFPQNGNKAHFMELVANVLRKKPHTAYLSFEKDIGIKMVQGFPAINYCDIKPKYPFNR</sequence>
<keyword evidence="1" id="KW-0732">Signal</keyword>
<evidence type="ECO:0000313" key="4">
    <source>
        <dbReference type="Proteomes" id="UP000316142"/>
    </source>
</evidence>
<dbReference type="RefSeq" id="WP_140029212.1">
    <property type="nucleotide sequence ID" value="NZ_CP122311.1"/>
</dbReference>
<dbReference type="Pfam" id="PF01966">
    <property type="entry name" value="HD"/>
    <property type="match status" value="1"/>
</dbReference>
<dbReference type="InterPro" id="IPR006674">
    <property type="entry name" value="HD_domain"/>
</dbReference>
<accession>A0ABY2ZCK2</accession>
<dbReference type="EMBL" id="VHIZ01000037">
    <property type="protein sequence ID" value="TPV28904.1"/>
    <property type="molecule type" value="Genomic_DNA"/>
</dbReference>
<name>A0ABY2ZCK2_9GAMM</name>
<evidence type="ECO:0000259" key="2">
    <source>
        <dbReference type="Pfam" id="PF01966"/>
    </source>
</evidence>
<keyword evidence="4" id="KW-1185">Reference proteome</keyword>
<protein>
    <submittedName>
        <fullName evidence="3">HD domain-containing protein</fullName>
    </submittedName>
</protein>
<dbReference type="PANTHER" id="PTHR35569:SF1">
    <property type="entry name" value="CYANAMIDE HYDRATASE DDI2-RELATED"/>
    <property type="match status" value="1"/>
</dbReference>
<dbReference type="PANTHER" id="PTHR35569">
    <property type="entry name" value="CYANAMIDE HYDRATASE DDI2-RELATED"/>
    <property type="match status" value="1"/>
</dbReference>
<feature type="domain" description="HD" evidence="2">
    <location>
        <begin position="71"/>
        <end position="161"/>
    </location>
</feature>
<proteinExistence type="predicted"/>
<dbReference type="Proteomes" id="UP000316142">
    <property type="component" value="Unassembled WGS sequence"/>
</dbReference>
<organism evidence="3 4">
    <name type="scientific">Pantoea anthophila</name>
    <dbReference type="NCBI Taxonomy" id="470931"/>
    <lineage>
        <taxon>Bacteria</taxon>
        <taxon>Pseudomonadati</taxon>
        <taxon>Pseudomonadota</taxon>
        <taxon>Gammaproteobacteria</taxon>
        <taxon>Enterobacterales</taxon>
        <taxon>Erwiniaceae</taxon>
        <taxon>Pantoea</taxon>
    </lineage>
</organism>
<dbReference type="SUPFAM" id="SSF109604">
    <property type="entry name" value="HD-domain/PDEase-like"/>
    <property type="match status" value="1"/>
</dbReference>
<feature type="chain" id="PRO_5046681848" evidence="1">
    <location>
        <begin position="23"/>
        <end position="249"/>
    </location>
</feature>
<gene>
    <name evidence="3" type="ORF">FJW00_08115</name>
</gene>
<evidence type="ECO:0000313" key="3">
    <source>
        <dbReference type="EMBL" id="TPV28904.1"/>
    </source>
</evidence>
<reference evidence="3 4" key="1">
    <citation type="submission" date="2019-06" db="EMBL/GenBank/DDBJ databases">
        <title>Taxogenomics and systematics of the genus Pantoea.</title>
        <authorList>
            <person name="Tambong J.T."/>
        </authorList>
    </citation>
    <scope>NUCLEOTIDE SEQUENCE [LARGE SCALE GENOMIC DNA]</scope>
    <source>
        <strain evidence="3 4">LMG 2558</strain>
    </source>
</reference>
<dbReference type="InterPro" id="IPR003607">
    <property type="entry name" value="HD/PDEase_dom"/>
</dbReference>
<dbReference type="Gene3D" id="1.10.3210.10">
    <property type="entry name" value="Hypothetical protein af1432"/>
    <property type="match status" value="1"/>
</dbReference>
<evidence type="ECO:0000256" key="1">
    <source>
        <dbReference type="SAM" id="SignalP"/>
    </source>
</evidence>